<dbReference type="SMART" id="SM00065">
    <property type="entry name" value="GAF"/>
    <property type="match status" value="3"/>
</dbReference>
<feature type="domain" description="PAS" evidence="5">
    <location>
        <begin position="313"/>
        <end position="358"/>
    </location>
</feature>
<dbReference type="InterPro" id="IPR029016">
    <property type="entry name" value="GAF-like_dom_sf"/>
</dbReference>
<feature type="domain" description="Response regulatory" evidence="4">
    <location>
        <begin position="63"/>
        <end position="179"/>
    </location>
</feature>
<dbReference type="InterPro" id="IPR013656">
    <property type="entry name" value="PAS_4"/>
</dbReference>
<feature type="domain" description="PAC" evidence="6">
    <location>
        <begin position="385"/>
        <end position="439"/>
    </location>
</feature>
<dbReference type="AlphaFoldDB" id="A0A0S7BTN0"/>
<dbReference type="GO" id="GO:0000160">
    <property type="term" value="P:phosphorelay signal transduction system"/>
    <property type="evidence" value="ECO:0007669"/>
    <property type="project" value="InterPro"/>
</dbReference>
<dbReference type="CDD" id="cd00156">
    <property type="entry name" value="REC"/>
    <property type="match status" value="1"/>
</dbReference>
<organism evidence="8">
    <name type="scientific">Flexilinea flocculi</name>
    <dbReference type="NCBI Taxonomy" id="1678840"/>
    <lineage>
        <taxon>Bacteria</taxon>
        <taxon>Bacillati</taxon>
        <taxon>Chloroflexota</taxon>
        <taxon>Anaerolineae</taxon>
        <taxon>Anaerolineales</taxon>
        <taxon>Anaerolineaceae</taxon>
        <taxon>Flexilinea</taxon>
    </lineage>
</organism>
<dbReference type="PROSITE" id="PS50113">
    <property type="entry name" value="PAC"/>
    <property type="match status" value="1"/>
</dbReference>
<dbReference type="PANTHER" id="PTHR45228:SF1">
    <property type="entry name" value="CYCLIC DI-GMP PHOSPHODIESTERASE TM_0186"/>
    <property type="match status" value="1"/>
</dbReference>
<name>A0A0S7BTN0_9CHLR</name>
<dbReference type="SMART" id="SM00448">
    <property type="entry name" value="REC"/>
    <property type="match status" value="1"/>
</dbReference>
<dbReference type="PANTHER" id="PTHR45228">
    <property type="entry name" value="CYCLIC DI-GMP PHOSPHODIESTERASE TM_0186-RELATED"/>
    <property type="match status" value="1"/>
</dbReference>
<dbReference type="GO" id="GO:0016301">
    <property type="term" value="F:kinase activity"/>
    <property type="evidence" value="ECO:0007669"/>
    <property type="project" value="UniProtKB-KW"/>
</dbReference>
<dbReference type="Gene3D" id="3.30.450.20">
    <property type="entry name" value="PAS domain"/>
    <property type="match status" value="2"/>
</dbReference>
<gene>
    <name evidence="8" type="ORF">ATC1_13314</name>
</gene>
<dbReference type="InterPro" id="IPR003607">
    <property type="entry name" value="HD/PDEase_dom"/>
</dbReference>
<dbReference type="SUPFAM" id="SSF52172">
    <property type="entry name" value="CheY-like"/>
    <property type="match status" value="1"/>
</dbReference>
<dbReference type="InterPro" id="IPR000700">
    <property type="entry name" value="PAS-assoc_C"/>
</dbReference>
<evidence type="ECO:0000313" key="8">
    <source>
        <dbReference type="EMBL" id="GAP40342.1"/>
    </source>
</evidence>
<evidence type="ECO:0000256" key="2">
    <source>
        <dbReference type="ARBA" id="ARBA00022777"/>
    </source>
</evidence>
<dbReference type="InterPro" id="IPR011006">
    <property type="entry name" value="CheY-like_superfamily"/>
</dbReference>
<keyword evidence="1" id="KW-0808">Transferase</keyword>
<dbReference type="InterPro" id="IPR035965">
    <property type="entry name" value="PAS-like_dom_sf"/>
</dbReference>
<dbReference type="Pfam" id="PF13426">
    <property type="entry name" value="PAS_9"/>
    <property type="match status" value="1"/>
</dbReference>
<dbReference type="SUPFAM" id="SSF55781">
    <property type="entry name" value="GAF domain-like"/>
    <property type="match status" value="3"/>
</dbReference>
<sequence>MKVDAVYSCSSNIERLDPLLSEVNFFLLVQFNIQKSFLNHIRFMQNNTMNFKNQSRFFQSPLNVLVIDDDPSDAENMIQILREQGIEVHWVRVEDETGYVQALESPKDIILSKWVLPRFNGATALHLLRSYQSEIPIIFIVADDIDFQKSPEVLQDGAVDFLLKDCLRFLGQTVIKSLILSQMKLENEKTAEELAISEAELRALFLSMRDVILVLSRDGIYLQIPQTNPDLLFRPADELLGCHLSDVFPRDQAEEYLQKIQNALDSQQTQYIEYALLIGNKKIWFEASISPISNEKAIWVARDVSYRKLTENQLQLQSAAISSAANAILITDQNGSIEWVNAAFTKLTGYTFDEAYGKKPGDLVKSGVQDSHFYQKMWEDILSGKSWQGEVINRRKDGQLYSEKLTITPVIHENGEIRQFVAIKEDVTEQRQNENIMQSRLRLHDFSINHSLQELLQETLDEIEKLTGSQVGFFHFLSDNQENISLRAWSKRTIEQYCHVQNYQPRYKISQAGVWVDCVWERKPVIHNHFSDLPHKKGMPEGHVNIERELVVPVIRNNKIVAIIGVGNKPVDYSERDVQIVSRLADLAWDITEIKASTESLKVHLKRQEQIAALGRELANYRELSRICSIAENFFVNILGCRTFSVALIDKENQKLEIIHTSDQQILLNPEFSASTEFHQSSPEYQLAIGMRSPIVLASPEQIHNGVYFFKNPEIHNIKIICQLPLVIDDQPIGIIELQCHQERDFQSEDIEWLSVVANQVGLSIQNGKLFSETQQRIFELTTLATIDTAVIEHMEAQNTYSMIINQVVTGLKVDAAVLFLYRSEEEILECACQTGYYDESHLPRRILLGESLAGNTALNRQILHVNFDEPGINEFLLDTMNEEGFREYFGIPLIADSQLIGVLELLHRSPLQPDTNWVRFLKIIANQTAIAVKTYQLYNSVQQANQELLKAYDLTIEGWSKAMDMRDEETENHTKRVTNLAIHLANRLGFKNEQLLFIQRGAMLHDIGKLGVPDRILSKPGHLTEDEWRIMQRHPQFAFNMLVPIEYLHTCLDIPYCHHEKWDGTGYPRKLKGDQIPLAARLFAIVDVYDALTSDRPYRKAWTPEKAKEYIREQSGKHFDPNIVEVFLELLEEY</sequence>
<dbReference type="Pfam" id="PF13492">
    <property type="entry name" value="GAF_3"/>
    <property type="match status" value="1"/>
</dbReference>
<comment type="caution">
    <text evidence="3">Lacks conserved residue(s) required for the propagation of feature annotation.</text>
</comment>
<dbReference type="SMART" id="SM00091">
    <property type="entry name" value="PAS"/>
    <property type="match status" value="2"/>
</dbReference>
<dbReference type="PROSITE" id="PS50110">
    <property type="entry name" value="RESPONSE_REGULATORY"/>
    <property type="match status" value="1"/>
</dbReference>
<dbReference type="Pfam" id="PF01590">
    <property type="entry name" value="GAF"/>
    <property type="match status" value="1"/>
</dbReference>
<dbReference type="Pfam" id="PF08448">
    <property type="entry name" value="PAS_4"/>
    <property type="match status" value="1"/>
</dbReference>
<keyword evidence="9" id="KW-1185">Reference proteome</keyword>
<feature type="domain" description="PAS" evidence="5">
    <location>
        <begin position="197"/>
        <end position="267"/>
    </location>
</feature>
<dbReference type="SUPFAM" id="SSF55785">
    <property type="entry name" value="PYP-like sensor domain (PAS domain)"/>
    <property type="match status" value="2"/>
</dbReference>
<dbReference type="CDD" id="cd00077">
    <property type="entry name" value="HDc"/>
    <property type="match status" value="1"/>
</dbReference>
<dbReference type="Proteomes" id="UP000053370">
    <property type="component" value="Unassembled WGS sequence"/>
</dbReference>
<dbReference type="STRING" id="1678840.ATC1_13314"/>
<dbReference type="InterPro" id="IPR001789">
    <property type="entry name" value="Sig_transdc_resp-reg_receiver"/>
</dbReference>
<dbReference type="Gene3D" id="3.30.450.40">
    <property type="match status" value="3"/>
</dbReference>
<feature type="domain" description="HD-GYP" evidence="7">
    <location>
        <begin position="949"/>
        <end position="1135"/>
    </location>
</feature>
<dbReference type="InterPro" id="IPR001610">
    <property type="entry name" value="PAC"/>
</dbReference>
<dbReference type="InterPro" id="IPR052020">
    <property type="entry name" value="Cyclic_di-GMP/3'3'-cGAMP_PDE"/>
</dbReference>
<proteinExistence type="predicted"/>
<dbReference type="Pfam" id="PF13487">
    <property type="entry name" value="HD_5"/>
    <property type="match status" value="1"/>
</dbReference>
<evidence type="ECO:0000259" key="4">
    <source>
        <dbReference type="PROSITE" id="PS50110"/>
    </source>
</evidence>
<dbReference type="PROSITE" id="PS50112">
    <property type="entry name" value="PAS"/>
    <property type="match status" value="2"/>
</dbReference>
<dbReference type="OrthoDB" id="9804863at2"/>
<dbReference type="Gene3D" id="3.40.50.2300">
    <property type="match status" value="1"/>
</dbReference>
<evidence type="ECO:0000259" key="6">
    <source>
        <dbReference type="PROSITE" id="PS50113"/>
    </source>
</evidence>
<evidence type="ECO:0000256" key="3">
    <source>
        <dbReference type="PROSITE-ProRule" id="PRU00169"/>
    </source>
</evidence>
<keyword evidence="2" id="KW-0418">Kinase</keyword>
<dbReference type="EMBL" id="DF968181">
    <property type="protein sequence ID" value="GAP40342.1"/>
    <property type="molecule type" value="Genomic_DNA"/>
</dbReference>
<dbReference type="Gene3D" id="1.10.3210.10">
    <property type="entry name" value="Hypothetical protein af1432"/>
    <property type="match status" value="1"/>
</dbReference>
<dbReference type="SMART" id="SM00471">
    <property type="entry name" value="HDc"/>
    <property type="match status" value="1"/>
</dbReference>
<evidence type="ECO:0000259" key="5">
    <source>
        <dbReference type="PROSITE" id="PS50112"/>
    </source>
</evidence>
<dbReference type="NCBIfam" id="TIGR00229">
    <property type="entry name" value="sensory_box"/>
    <property type="match status" value="2"/>
</dbReference>
<protein>
    <submittedName>
        <fullName evidence="8">Protein containing PAS domain S-box</fullName>
    </submittedName>
</protein>
<evidence type="ECO:0000313" key="9">
    <source>
        <dbReference type="Proteomes" id="UP000053370"/>
    </source>
</evidence>
<dbReference type="Pfam" id="PF00072">
    <property type="entry name" value="Response_reg"/>
    <property type="match status" value="1"/>
</dbReference>
<dbReference type="PROSITE" id="PS51832">
    <property type="entry name" value="HD_GYP"/>
    <property type="match status" value="1"/>
</dbReference>
<dbReference type="SUPFAM" id="SSF109604">
    <property type="entry name" value="HD-domain/PDEase-like"/>
    <property type="match status" value="1"/>
</dbReference>
<dbReference type="CDD" id="cd00130">
    <property type="entry name" value="PAS"/>
    <property type="match status" value="2"/>
</dbReference>
<dbReference type="InterPro" id="IPR037522">
    <property type="entry name" value="HD_GYP_dom"/>
</dbReference>
<dbReference type="Pfam" id="PF13185">
    <property type="entry name" value="GAF_2"/>
    <property type="match status" value="1"/>
</dbReference>
<evidence type="ECO:0000256" key="1">
    <source>
        <dbReference type="ARBA" id="ARBA00022679"/>
    </source>
</evidence>
<dbReference type="PATRIC" id="fig|1678840.3.peg.1575"/>
<dbReference type="InterPro" id="IPR000014">
    <property type="entry name" value="PAS"/>
</dbReference>
<accession>A0A0S7BTN0</accession>
<dbReference type="SMART" id="SM00086">
    <property type="entry name" value="PAC"/>
    <property type="match status" value="2"/>
</dbReference>
<reference evidence="8" key="1">
    <citation type="journal article" date="2015" name="Genome Announc.">
        <title>Draft Genome Sequence of Anaerolineae Strain TC1, a Novel Isolate from a Methanogenic Wastewater Treatment System.</title>
        <authorList>
            <person name="Matsuura N."/>
            <person name="Tourlousse D.M."/>
            <person name="Sun L."/>
            <person name="Toyonaga M."/>
            <person name="Kuroda K."/>
            <person name="Ohashi A."/>
            <person name="Cruz R."/>
            <person name="Yamaguchi T."/>
            <person name="Sekiguchi Y."/>
        </authorList>
    </citation>
    <scope>NUCLEOTIDE SEQUENCE [LARGE SCALE GENOMIC DNA]</scope>
    <source>
        <strain evidence="8">TC1</strain>
    </source>
</reference>
<evidence type="ECO:0000259" key="7">
    <source>
        <dbReference type="PROSITE" id="PS51832"/>
    </source>
</evidence>
<dbReference type="InterPro" id="IPR003018">
    <property type="entry name" value="GAF"/>
</dbReference>